<dbReference type="Proteomes" id="UP000199354">
    <property type="component" value="Unassembled WGS sequence"/>
</dbReference>
<reference evidence="2 3" key="1">
    <citation type="submission" date="2016-10" db="EMBL/GenBank/DDBJ databases">
        <authorList>
            <person name="de Groot N.N."/>
        </authorList>
    </citation>
    <scope>NUCLEOTIDE SEQUENCE [LARGE SCALE GENOMIC DNA]</scope>
    <source>
        <strain evidence="2 3">CGMCC 1.7031</strain>
    </source>
</reference>
<dbReference type="Pfam" id="PF00903">
    <property type="entry name" value="Glyoxalase"/>
    <property type="match status" value="1"/>
</dbReference>
<evidence type="ECO:0000259" key="1">
    <source>
        <dbReference type="PROSITE" id="PS51819"/>
    </source>
</evidence>
<protein>
    <submittedName>
        <fullName evidence="2">Glyoxalase/Bleomycin resistance protein/Dioxygenase superfamily protein</fullName>
    </submittedName>
</protein>
<evidence type="ECO:0000313" key="3">
    <source>
        <dbReference type="Proteomes" id="UP000199354"/>
    </source>
</evidence>
<dbReference type="EMBL" id="FMVF01000010">
    <property type="protein sequence ID" value="SCY75819.1"/>
    <property type="molecule type" value="Genomic_DNA"/>
</dbReference>
<sequence length="88" mass="10192">MLVFCVKMLQDWMGVFRPLFVTTSVAVAEFGIFEVHFANRYAANNQTLTYPLKIKSLHHTAIIASDYAKSKKFYTEILGLEIVREVYR</sequence>
<dbReference type="InterPro" id="IPR004360">
    <property type="entry name" value="Glyas_Fos-R_dOase_dom"/>
</dbReference>
<proteinExistence type="predicted"/>
<dbReference type="Gene3D" id="3.10.180.10">
    <property type="entry name" value="2,3-Dihydroxybiphenyl 1,2-Dioxygenase, domain 1"/>
    <property type="match status" value="1"/>
</dbReference>
<dbReference type="STRING" id="490189.SAMN02927903_02267"/>
<gene>
    <name evidence="2" type="ORF">SAMN02927903_02267</name>
</gene>
<name>A0A1G5IJS8_9FLAO</name>
<keyword evidence="2" id="KW-0560">Oxidoreductase</keyword>
<organism evidence="2 3">
    <name type="scientific">Flavobacterium caeni</name>
    <dbReference type="NCBI Taxonomy" id="490189"/>
    <lineage>
        <taxon>Bacteria</taxon>
        <taxon>Pseudomonadati</taxon>
        <taxon>Bacteroidota</taxon>
        <taxon>Flavobacteriia</taxon>
        <taxon>Flavobacteriales</taxon>
        <taxon>Flavobacteriaceae</taxon>
        <taxon>Flavobacterium</taxon>
    </lineage>
</organism>
<dbReference type="InterPro" id="IPR037523">
    <property type="entry name" value="VOC_core"/>
</dbReference>
<dbReference type="SUPFAM" id="SSF54593">
    <property type="entry name" value="Glyoxalase/Bleomycin resistance protein/Dihydroxybiphenyl dioxygenase"/>
    <property type="match status" value="1"/>
</dbReference>
<keyword evidence="3" id="KW-1185">Reference proteome</keyword>
<dbReference type="InterPro" id="IPR029068">
    <property type="entry name" value="Glyas_Bleomycin-R_OHBP_Dase"/>
</dbReference>
<dbReference type="PROSITE" id="PS51819">
    <property type="entry name" value="VOC"/>
    <property type="match status" value="1"/>
</dbReference>
<keyword evidence="2" id="KW-0223">Dioxygenase</keyword>
<dbReference type="GO" id="GO:0051213">
    <property type="term" value="F:dioxygenase activity"/>
    <property type="evidence" value="ECO:0007669"/>
    <property type="project" value="UniProtKB-KW"/>
</dbReference>
<evidence type="ECO:0000313" key="2">
    <source>
        <dbReference type="EMBL" id="SCY75819.1"/>
    </source>
</evidence>
<dbReference type="AlphaFoldDB" id="A0A1G5IJS8"/>
<accession>A0A1G5IJS8</accession>
<feature type="domain" description="VOC" evidence="1">
    <location>
        <begin position="56"/>
        <end position="88"/>
    </location>
</feature>